<dbReference type="AlphaFoldDB" id="A0A2I0TQU2"/>
<dbReference type="PANTHER" id="PTHR33332">
    <property type="entry name" value="REVERSE TRANSCRIPTASE DOMAIN-CONTAINING PROTEIN"/>
    <property type="match status" value="1"/>
</dbReference>
<gene>
    <name evidence="2" type="ORF">llap_13530</name>
</gene>
<proteinExistence type="predicted"/>
<accession>A0A2I0TQU2</accession>
<evidence type="ECO:0000313" key="2">
    <source>
        <dbReference type="EMBL" id="PKU36166.1"/>
    </source>
</evidence>
<name>A0A2I0TQU2_LIMLA</name>
<organism evidence="2 3">
    <name type="scientific">Limosa lapponica baueri</name>
    <dbReference type="NCBI Taxonomy" id="1758121"/>
    <lineage>
        <taxon>Eukaryota</taxon>
        <taxon>Metazoa</taxon>
        <taxon>Chordata</taxon>
        <taxon>Craniata</taxon>
        <taxon>Vertebrata</taxon>
        <taxon>Euteleostomi</taxon>
        <taxon>Archelosauria</taxon>
        <taxon>Archosauria</taxon>
        <taxon>Dinosauria</taxon>
        <taxon>Saurischia</taxon>
        <taxon>Theropoda</taxon>
        <taxon>Coelurosauria</taxon>
        <taxon>Aves</taxon>
        <taxon>Neognathae</taxon>
        <taxon>Neoaves</taxon>
        <taxon>Charadriiformes</taxon>
        <taxon>Scolopacidae</taxon>
        <taxon>Limosa</taxon>
    </lineage>
</organism>
<keyword evidence="3" id="KW-1185">Reference proteome</keyword>
<dbReference type="OrthoDB" id="416454at2759"/>
<dbReference type="SUPFAM" id="SSF56672">
    <property type="entry name" value="DNA/RNA polymerases"/>
    <property type="match status" value="1"/>
</dbReference>
<evidence type="ECO:0000259" key="1">
    <source>
        <dbReference type="PROSITE" id="PS50878"/>
    </source>
</evidence>
<dbReference type="EMBL" id="KZ507820">
    <property type="protein sequence ID" value="PKU36166.1"/>
    <property type="molecule type" value="Genomic_DNA"/>
</dbReference>
<dbReference type="Proteomes" id="UP000233556">
    <property type="component" value="Unassembled WGS sequence"/>
</dbReference>
<reference evidence="3" key="2">
    <citation type="submission" date="2017-12" db="EMBL/GenBank/DDBJ databases">
        <title>Genome sequence of the Bar-tailed Godwit (Limosa lapponica baueri).</title>
        <authorList>
            <person name="Lima N.C.B."/>
            <person name="Parody-Merino A.M."/>
            <person name="Battley P.F."/>
            <person name="Fidler A.E."/>
            <person name="Prosdocimi F."/>
        </authorList>
    </citation>
    <scope>NUCLEOTIDE SEQUENCE [LARGE SCALE GENOMIC DNA]</scope>
</reference>
<feature type="domain" description="Reverse transcriptase" evidence="1">
    <location>
        <begin position="1"/>
        <end position="173"/>
    </location>
</feature>
<dbReference type="Pfam" id="PF00078">
    <property type="entry name" value="RVT_1"/>
    <property type="match status" value="1"/>
</dbReference>
<sequence>MEQIILSAIMWHMKDNQAIRPSQHGFIKGRSSYDKATCLVDKGKAMDVVYLDFSRVFDTVYHSIFLEKVATDVLDGSTLRWLKSWLEAWAQRVVVNGAKSSWHLDTSGIPQDSVLGPVLFNFSINDLDEGIKYTLSKFADDTKLARSIDLLEKGFAEGSGQARSMGRGQWYEV</sequence>
<dbReference type="InterPro" id="IPR000477">
    <property type="entry name" value="RT_dom"/>
</dbReference>
<dbReference type="InterPro" id="IPR043502">
    <property type="entry name" value="DNA/RNA_pol_sf"/>
</dbReference>
<keyword evidence="2" id="KW-0808">Transferase</keyword>
<dbReference type="PROSITE" id="PS50878">
    <property type="entry name" value="RT_POL"/>
    <property type="match status" value="1"/>
</dbReference>
<evidence type="ECO:0000313" key="3">
    <source>
        <dbReference type="Proteomes" id="UP000233556"/>
    </source>
</evidence>
<keyword evidence="2" id="KW-0695">RNA-directed DNA polymerase</keyword>
<keyword evidence="2" id="KW-0548">Nucleotidyltransferase</keyword>
<reference evidence="3" key="1">
    <citation type="submission" date="2017-11" db="EMBL/GenBank/DDBJ databases">
        <authorList>
            <person name="Lima N.C."/>
            <person name="Parody-Merino A.M."/>
            <person name="Battley P.F."/>
            <person name="Fidler A.E."/>
            <person name="Prosdocimi F."/>
        </authorList>
    </citation>
    <scope>NUCLEOTIDE SEQUENCE [LARGE SCALE GENOMIC DNA]</scope>
</reference>
<dbReference type="GO" id="GO:0003964">
    <property type="term" value="F:RNA-directed DNA polymerase activity"/>
    <property type="evidence" value="ECO:0007669"/>
    <property type="project" value="UniProtKB-KW"/>
</dbReference>
<protein>
    <submittedName>
        <fullName evidence="2">Rna-directed dna polymerase from mobile element jockey-like</fullName>
    </submittedName>
</protein>